<evidence type="ECO:0000313" key="8">
    <source>
        <dbReference type="EMBL" id="TWT50636.1"/>
    </source>
</evidence>
<organism evidence="8 9">
    <name type="scientific">Rubripirellula amarantea</name>
    <dbReference type="NCBI Taxonomy" id="2527999"/>
    <lineage>
        <taxon>Bacteria</taxon>
        <taxon>Pseudomonadati</taxon>
        <taxon>Planctomycetota</taxon>
        <taxon>Planctomycetia</taxon>
        <taxon>Pirellulales</taxon>
        <taxon>Pirellulaceae</taxon>
        <taxon>Rubripirellula</taxon>
    </lineage>
</organism>
<dbReference type="RefSeq" id="WP_207310396.1">
    <property type="nucleotide sequence ID" value="NZ_SJPI01000002.1"/>
</dbReference>
<dbReference type="PANTHER" id="PTHR42970:SF1">
    <property type="entry name" value="PECTATE LYASE C-RELATED"/>
    <property type="match status" value="1"/>
</dbReference>
<evidence type="ECO:0000256" key="2">
    <source>
        <dbReference type="ARBA" id="ARBA00022525"/>
    </source>
</evidence>
<evidence type="ECO:0000256" key="7">
    <source>
        <dbReference type="SAM" id="SignalP"/>
    </source>
</evidence>
<reference evidence="8 9" key="1">
    <citation type="submission" date="2019-02" db="EMBL/GenBank/DDBJ databases">
        <title>Deep-cultivation of Planctomycetes and their phenomic and genomic characterization uncovers novel biology.</title>
        <authorList>
            <person name="Wiegand S."/>
            <person name="Jogler M."/>
            <person name="Boedeker C."/>
            <person name="Pinto D."/>
            <person name="Vollmers J."/>
            <person name="Rivas-Marin E."/>
            <person name="Kohn T."/>
            <person name="Peeters S.H."/>
            <person name="Heuer A."/>
            <person name="Rast P."/>
            <person name="Oberbeckmann S."/>
            <person name="Bunk B."/>
            <person name="Jeske O."/>
            <person name="Meyerdierks A."/>
            <person name="Storesund J.E."/>
            <person name="Kallscheuer N."/>
            <person name="Luecker S."/>
            <person name="Lage O.M."/>
            <person name="Pohl T."/>
            <person name="Merkel B.J."/>
            <person name="Hornburger P."/>
            <person name="Mueller R.-W."/>
            <person name="Bruemmer F."/>
            <person name="Labrenz M."/>
            <person name="Spormann A.M."/>
            <person name="Op Den Camp H."/>
            <person name="Overmann J."/>
            <person name="Amann R."/>
            <person name="Jetten M.S.M."/>
            <person name="Mascher T."/>
            <person name="Medema M.H."/>
            <person name="Devos D.P."/>
            <person name="Kaster A.-K."/>
            <person name="Ovreas L."/>
            <person name="Rohde M."/>
            <person name="Galperin M.Y."/>
            <person name="Jogler C."/>
        </authorList>
    </citation>
    <scope>NUCLEOTIDE SEQUENCE [LARGE SCALE GENOMIC DNA]</scope>
    <source>
        <strain evidence="8 9">Pla22</strain>
    </source>
</reference>
<dbReference type="SUPFAM" id="SSF51126">
    <property type="entry name" value="Pectin lyase-like"/>
    <property type="match status" value="1"/>
</dbReference>
<dbReference type="Proteomes" id="UP000316598">
    <property type="component" value="Unassembled WGS sequence"/>
</dbReference>
<comment type="subcellular location">
    <subcellularLocation>
        <location evidence="1">Secreted</location>
    </subcellularLocation>
</comment>
<accession>A0A5C5WII7</accession>
<evidence type="ECO:0000256" key="1">
    <source>
        <dbReference type="ARBA" id="ARBA00004613"/>
    </source>
</evidence>
<keyword evidence="4 7" id="KW-0732">Signal</keyword>
<protein>
    <recommendedName>
        <fullName evidence="10">Pectate lyase</fullName>
    </recommendedName>
</protein>
<dbReference type="InterPro" id="IPR012334">
    <property type="entry name" value="Pectin_lyas_fold"/>
</dbReference>
<evidence type="ECO:0000313" key="9">
    <source>
        <dbReference type="Proteomes" id="UP000316598"/>
    </source>
</evidence>
<dbReference type="EMBL" id="SJPI01000002">
    <property type="protein sequence ID" value="TWT50636.1"/>
    <property type="molecule type" value="Genomic_DNA"/>
</dbReference>
<comment type="caution">
    <text evidence="8">The sequence shown here is derived from an EMBL/GenBank/DDBJ whole genome shotgun (WGS) entry which is preliminary data.</text>
</comment>
<dbReference type="AlphaFoldDB" id="A0A5C5WII7"/>
<dbReference type="InterPro" id="IPR011050">
    <property type="entry name" value="Pectin_lyase_fold/virulence"/>
</dbReference>
<evidence type="ECO:0008006" key="10">
    <source>
        <dbReference type="Google" id="ProtNLM"/>
    </source>
</evidence>
<evidence type="ECO:0000256" key="3">
    <source>
        <dbReference type="ARBA" id="ARBA00022723"/>
    </source>
</evidence>
<proteinExistence type="predicted"/>
<name>A0A5C5WII7_9BACT</name>
<keyword evidence="9" id="KW-1185">Reference proteome</keyword>
<keyword evidence="3" id="KW-0479">Metal-binding</keyword>
<gene>
    <name evidence="8" type="ORF">Pla22_33790</name>
</gene>
<keyword evidence="6" id="KW-0325">Glycoprotein</keyword>
<feature type="signal peptide" evidence="7">
    <location>
        <begin position="1"/>
        <end position="41"/>
    </location>
</feature>
<sequence precursor="true">MTMQETRTSRLVFRWRIGLCVAARFLAAVWFLASVATIATAQDSVPESARTHLPSFPGAEGYGSVAKGGRGGKVFTVTNLNDSGPGSLRAAVKSDGPRIVVFGVSGTIDLKSRLSIRNPYITIAGQTAPGDGIAIRRYPVTIDADEVVIRYLRLRLGDESGEDADALSGRYHQNIIVDHVSASWSVDETLSIYHCKNVTVQWCLIAESLYQSIHAKGPHGFGGIWGSNYSTYHHNLLAHHSSRNPRFASGSGYTDYRNNVVYNWGHNSAYGGEKQQQGNPAYDFSTINMVANYYKPGPATRTGSVGHRIINPSSRDGVNDLGQWYVAENYMHGNAEASADNWSGGVQPQGGDEQIESLRLATPWQSMPIRQHRAEEAYRHVLQHAGASLPRRDSVDARIVEEVRTGTAKFGETYGGGGKGIIDSQNEVGGWPALSSVPSRPDSDGDGMSDEWEINHGLAPHNAADGSMDTDSDGYTNIEEFINGTNPNVYVDYTSPENNISSIAN</sequence>
<evidence type="ECO:0000256" key="6">
    <source>
        <dbReference type="ARBA" id="ARBA00023180"/>
    </source>
</evidence>
<evidence type="ECO:0000256" key="4">
    <source>
        <dbReference type="ARBA" id="ARBA00022729"/>
    </source>
</evidence>
<keyword evidence="2" id="KW-0964">Secreted</keyword>
<feature type="chain" id="PRO_5022990180" description="Pectate lyase" evidence="7">
    <location>
        <begin position="42"/>
        <end position="505"/>
    </location>
</feature>
<dbReference type="Pfam" id="PF18884">
    <property type="entry name" value="TSP3_bac"/>
    <property type="match status" value="2"/>
</dbReference>
<dbReference type="InterPro" id="IPR059100">
    <property type="entry name" value="TSP3_bac"/>
</dbReference>
<dbReference type="InterPro" id="IPR052063">
    <property type="entry name" value="Polysaccharide_Lyase_1"/>
</dbReference>
<dbReference type="GO" id="GO:0046872">
    <property type="term" value="F:metal ion binding"/>
    <property type="evidence" value="ECO:0007669"/>
    <property type="project" value="UniProtKB-KW"/>
</dbReference>
<evidence type="ECO:0000256" key="5">
    <source>
        <dbReference type="ARBA" id="ARBA00022837"/>
    </source>
</evidence>
<dbReference type="Gene3D" id="2.160.20.10">
    <property type="entry name" value="Single-stranded right-handed beta-helix, Pectin lyase-like"/>
    <property type="match status" value="1"/>
</dbReference>
<keyword evidence="5" id="KW-0106">Calcium</keyword>
<dbReference type="PANTHER" id="PTHR42970">
    <property type="entry name" value="PECTATE LYASE C-RELATED"/>
    <property type="match status" value="1"/>
</dbReference>